<dbReference type="AlphaFoldDB" id="A0A4Q9GJ38"/>
<dbReference type="SMART" id="SM00260">
    <property type="entry name" value="CheW"/>
    <property type="match status" value="1"/>
</dbReference>
<gene>
    <name evidence="2" type="ORF">EYR15_09480</name>
</gene>
<feature type="domain" description="CheW-like" evidence="1">
    <location>
        <begin position="9"/>
        <end position="149"/>
    </location>
</feature>
<accession>A0A4Q9GJ38</accession>
<evidence type="ECO:0000259" key="1">
    <source>
        <dbReference type="PROSITE" id="PS50851"/>
    </source>
</evidence>
<name>A0A4Q9GJ38_9HYPH</name>
<dbReference type="Proteomes" id="UP000291613">
    <property type="component" value="Unassembled WGS sequence"/>
</dbReference>
<sequence>MTDETQGVHRSFVTVEVAGETFGIAIERVREVFTPDRLTHVPLAPHEIAGVLNLRGRIVTAVDMRSRLGLPRRDEADKPMAIGIDHRQEAFALLVDRVGDVLDLPADGQEAPPTSLDPRWIHVAEGVYRLDSRLLLILNVERALDTQSALAAAA</sequence>
<dbReference type="InterPro" id="IPR002545">
    <property type="entry name" value="CheW-lke_dom"/>
</dbReference>
<reference evidence="2 3" key="1">
    <citation type="submission" date="2019-02" db="EMBL/GenBank/DDBJ databases">
        <title>Hansschlegelia quercus sp. nov., a novel methylotrophic bacterium from buds of oak (Quercus robur L.).</title>
        <authorList>
            <person name="Agafonova N.V."/>
            <person name="Kaparullina E.N."/>
            <person name="Grouzdev D.S."/>
            <person name="Doronina N.V."/>
        </authorList>
    </citation>
    <scope>NUCLEOTIDE SEQUENCE [LARGE SCALE GENOMIC DNA]</scope>
    <source>
        <strain evidence="2 3">Dub</strain>
    </source>
</reference>
<dbReference type="GO" id="GO:0006935">
    <property type="term" value="P:chemotaxis"/>
    <property type="evidence" value="ECO:0007669"/>
    <property type="project" value="InterPro"/>
</dbReference>
<organism evidence="2 3">
    <name type="scientific">Hansschlegelia quercus</name>
    <dbReference type="NCBI Taxonomy" id="2528245"/>
    <lineage>
        <taxon>Bacteria</taxon>
        <taxon>Pseudomonadati</taxon>
        <taxon>Pseudomonadota</taxon>
        <taxon>Alphaproteobacteria</taxon>
        <taxon>Hyphomicrobiales</taxon>
        <taxon>Methylopilaceae</taxon>
        <taxon>Hansschlegelia</taxon>
    </lineage>
</organism>
<dbReference type="InterPro" id="IPR036061">
    <property type="entry name" value="CheW-like_dom_sf"/>
</dbReference>
<comment type="caution">
    <text evidence="2">The sequence shown here is derived from an EMBL/GenBank/DDBJ whole genome shotgun (WGS) entry which is preliminary data.</text>
</comment>
<dbReference type="Pfam" id="PF01584">
    <property type="entry name" value="CheW"/>
    <property type="match status" value="1"/>
</dbReference>
<protein>
    <submittedName>
        <fullName evidence="2">Chemotaxis protein CheW</fullName>
    </submittedName>
</protein>
<dbReference type="GO" id="GO:0005829">
    <property type="term" value="C:cytosol"/>
    <property type="evidence" value="ECO:0007669"/>
    <property type="project" value="TreeGrafter"/>
</dbReference>
<dbReference type="SUPFAM" id="SSF50341">
    <property type="entry name" value="CheW-like"/>
    <property type="match status" value="1"/>
</dbReference>
<dbReference type="Gene3D" id="2.30.30.40">
    <property type="entry name" value="SH3 Domains"/>
    <property type="match status" value="1"/>
</dbReference>
<dbReference type="InterPro" id="IPR039315">
    <property type="entry name" value="CheW"/>
</dbReference>
<evidence type="ECO:0000313" key="2">
    <source>
        <dbReference type="EMBL" id="TBN53251.1"/>
    </source>
</evidence>
<dbReference type="GO" id="GO:0007165">
    <property type="term" value="P:signal transduction"/>
    <property type="evidence" value="ECO:0007669"/>
    <property type="project" value="InterPro"/>
</dbReference>
<dbReference type="PANTHER" id="PTHR22617:SF23">
    <property type="entry name" value="CHEMOTAXIS PROTEIN CHEW"/>
    <property type="match status" value="1"/>
</dbReference>
<dbReference type="Gene3D" id="2.40.50.180">
    <property type="entry name" value="CheA-289, Domain 4"/>
    <property type="match status" value="1"/>
</dbReference>
<evidence type="ECO:0000313" key="3">
    <source>
        <dbReference type="Proteomes" id="UP000291613"/>
    </source>
</evidence>
<proteinExistence type="predicted"/>
<dbReference type="PANTHER" id="PTHR22617">
    <property type="entry name" value="CHEMOTAXIS SENSOR HISTIDINE KINASE-RELATED"/>
    <property type="match status" value="1"/>
</dbReference>
<keyword evidence="3" id="KW-1185">Reference proteome</keyword>
<dbReference type="EMBL" id="SIUB01000004">
    <property type="protein sequence ID" value="TBN53251.1"/>
    <property type="molecule type" value="Genomic_DNA"/>
</dbReference>
<dbReference type="PROSITE" id="PS50851">
    <property type="entry name" value="CHEW"/>
    <property type="match status" value="1"/>
</dbReference>
<dbReference type="OrthoDB" id="9794382at2"/>
<dbReference type="RefSeq" id="WP_131003309.1">
    <property type="nucleotide sequence ID" value="NZ_JBHSZR010000007.1"/>
</dbReference>